<dbReference type="KEGG" id="uam:UABAM_05515"/>
<gene>
    <name evidence="2" type="ORF">UABAM_05515</name>
</gene>
<dbReference type="EMBL" id="AP019860">
    <property type="protein sequence ID" value="BBM87112.1"/>
    <property type="molecule type" value="Genomic_DNA"/>
</dbReference>
<evidence type="ECO:0000313" key="2">
    <source>
        <dbReference type="EMBL" id="BBM87112.1"/>
    </source>
</evidence>
<evidence type="ECO:0000259" key="1">
    <source>
        <dbReference type="Pfam" id="PF13643"/>
    </source>
</evidence>
<dbReference type="AlphaFoldDB" id="A0A5S9ITG1"/>
<proteinExistence type="predicted"/>
<name>A0A5S9ITG1_UABAM</name>
<evidence type="ECO:0000313" key="3">
    <source>
        <dbReference type="Proteomes" id="UP000326354"/>
    </source>
</evidence>
<dbReference type="RefSeq" id="WP_151971141.1">
    <property type="nucleotide sequence ID" value="NZ_AP019860.1"/>
</dbReference>
<reference evidence="2 3" key="1">
    <citation type="submission" date="2019-08" db="EMBL/GenBank/DDBJ databases">
        <title>Complete genome sequence of Candidatus Uab amorphum.</title>
        <authorList>
            <person name="Shiratori T."/>
            <person name="Suzuki S."/>
            <person name="Kakizawa Y."/>
            <person name="Ishida K."/>
        </authorList>
    </citation>
    <scope>NUCLEOTIDE SEQUENCE [LARGE SCALE GENOMIC DNA]</scope>
    <source>
        <strain evidence="2 3">SRT547</strain>
    </source>
</reference>
<protein>
    <recommendedName>
        <fullName evidence="1">DUF4145 domain-containing protein</fullName>
    </recommendedName>
</protein>
<keyword evidence="3" id="KW-1185">Reference proteome</keyword>
<dbReference type="Pfam" id="PF13643">
    <property type="entry name" value="DUF4145"/>
    <property type="match status" value="1"/>
</dbReference>
<dbReference type="Proteomes" id="UP000326354">
    <property type="component" value="Chromosome"/>
</dbReference>
<feature type="domain" description="DUF4145" evidence="1">
    <location>
        <begin position="24"/>
        <end position="106"/>
    </location>
</feature>
<sequence length="138" mass="16358">MIYNIFKSVTLDSLPLWLQNDVYKILIHKDSEPDYSLTLCRKLLERLCGEICIYEGLLNKDEILHYKLNAQLKIIERKSTIPKVIMAHLWTIKEYGNCGVHDHREFNKWINSQYTEPCIYALAMFLEWCANAYLVERS</sequence>
<accession>A0A5S9ITG1</accession>
<dbReference type="InterPro" id="IPR025285">
    <property type="entry name" value="DUF4145"/>
</dbReference>
<organism evidence="2 3">
    <name type="scientific">Uabimicrobium amorphum</name>
    <dbReference type="NCBI Taxonomy" id="2596890"/>
    <lineage>
        <taxon>Bacteria</taxon>
        <taxon>Pseudomonadati</taxon>
        <taxon>Planctomycetota</taxon>
        <taxon>Candidatus Uabimicrobiia</taxon>
        <taxon>Candidatus Uabimicrobiales</taxon>
        <taxon>Candidatus Uabimicrobiaceae</taxon>
        <taxon>Candidatus Uabimicrobium</taxon>
    </lineage>
</organism>